<dbReference type="Proteomes" id="UP000188273">
    <property type="component" value="Chromosome"/>
</dbReference>
<keyword evidence="6" id="KW-1185">Reference proteome</keyword>
<evidence type="ECO:0000256" key="1">
    <source>
        <dbReference type="ARBA" id="ARBA00022729"/>
    </source>
</evidence>
<dbReference type="SUPFAM" id="SSF49899">
    <property type="entry name" value="Concanavalin A-like lectins/glucanases"/>
    <property type="match status" value="2"/>
</dbReference>
<feature type="chain" id="PRO_5012704411" description="LamG-like jellyroll fold domain-containing protein" evidence="3">
    <location>
        <begin position="22"/>
        <end position="612"/>
    </location>
</feature>
<dbReference type="AlphaFoldDB" id="A0A1Q2HNC3"/>
<organism evidence="5 6">
    <name type="scientific">Sedimentisphaera cyanobacteriorum</name>
    <dbReference type="NCBI Taxonomy" id="1940790"/>
    <lineage>
        <taxon>Bacteria</taxon>
        <taxon>Pseudomonadati</taxon>
        <taxon>Planctomycetota</taxon>
        <taxon>Phycisphaerae</taxon>
        <taxon>Sedimentisphaerales</taxon>
        <taxon>Sedimentisphaeraceae</taxon>
        <taxon>Sedimentisphaera</taxon>
    </lineage>
</organism>
<dbReference type="Gene3D" id="2.60.120.200">
    <property type="match status" value="2"/>
</dbReference>
<proteinExistence type="predicted"/>
<dbReference type="InterPro" id="IPR006558">
    <property type="entry name" value="LamG-like"/>
</dbReference>
<evidence type="ECO:0000313" key="6">
    <source>
        <dbReference type="Proteomes" id="UP000188273"/>
    </source>
</evidence>
<name>A0A1Q2HNC3_9BACT</name>
<evidence type="ECO:0000256" key="2">
    <source>
        <dbReference type="ARBA" id="ARBA00023157"/>
    </source>
</evidence>
<dbReference type="STRING" id="1940790.L21SP3_00752"/>
<dbReference type="KEGG" id="pbu:L21SP3_00752"/>
<evidence type="ECO:0000313" key="5">
    <source>
        <dbReference type="EMBL" id="AQQ08958.1"/>
    </source>
</evidence>
<reference evidence="6" key="1">
    <citation type="submission" date="2017-02" db="EMBL/GenBank/DDBJ databases">
        <title>Comparative genomics and description of representatives of a novel lineage of planctomycetes thriving in anoxic sediments.</title>
        <authorList>
            <person name="Spring S."/>
            <person name="Bunk B."/>
            <person name="Sproer C."/>
            <person name="Klenk H.-P."/>
        </authorList>
    </citation>
    <scope>NUCLEOTIDE SEQUENCE [LARGE SCALE GENOMIC DNA]</scope>
    <source>
        <strain evidence="6">L21-RPul-D3</strain>
    </source>
</reference>
<accession>A0A1Q2HNC3</accession>
<dbReference type="EMBL" id="CP019633">
    <property type="protein sequence ID" value="AQQ08958.1"/>
    <property type="molecule type" value="Genomic_DNA"/>
</dbReference>
<gene>
    <name evidence="5" type="ORF">L21SP3_00752</name>
</gene>
<dbReference type="OrthoDB" id="258532at2"/>
<evidence type="ECO:0000259" key="4">
    <source>
        <dbReference type="SMART" id="SM00560"/>
    </source>
</evidence>
<keyword evidence="1 3" id="KW-0732">Signal</keyword>
<dbReference type="Pfam" id="PF13385">
    <property type="entry name" value="Laminin_G_3"/>
    <property type="match status" value="2"/>
</dbReference>
<feature type="signal peptide" evidence="3">
    <location>
        <begin position="1"/>
        <end position="21"/>
    </location>
</feature>
<evidence type="ECO:0000256" key="3">
    <source>
        <dbReference type="SAM" id="SignalP"/>
    </source>
</evidence>
<dbReference type="RefSeq" id="WP_161488082.1">
    <property type="nucleotide sequence ID" value="NZ_CP019633.1"/>
</dbReference>
<keyword evidence="2" id="KW-1015">Disulfide bond</keyword>
<sequence precursor="true">MKQKRLSFNLAVLLIISAVFAAASTSEAAKLIEWKFDGNALDSSGNGFDGDIYEGGADSVSFSNEGRGGCIELTNNKDRVLTSSYVDIGSAFTAAGWMKLPQDFGGAWNRFLTTSDAGTGFCIMQDGSSGSLKFTVNGNWAMPKAGQLTPGRWQHIAGTYDGTDARLYVNGELVAGPISMPAPSESEQIIAMGRDQNSWESGFTGLFDEVKIYNNALSASEISDLYNAEYLQQVSDPRDKAALPAVNNSVDFEITIDKAETSTVTNVEWYKKIAAGDPNTPITSDGTKYDISLTQSGSALTIYNPDTNDEAYMYLAEVTLDSGYPSIIETKPASLKISDGLMHRWSFSGDLTDSAGSADGELYDPSSSTASFVDGSSQLLLDNPQVRPVDDPNNIAYVTLPDGIISSADNFMTIEMWVTPHRVVEPSNWLAPLFAFGEDNDDNILNDSGGQGISGLLQTPESGPSVGIDMPNGNSRWSDPAQAIEGSEFMLAMVWDGNTGEGRLYINGNLVAGPQNLPINLSEINDVDNLIGHNWWSNGLINASFNEIRIYDWPYDAPWIQAHYNAGADLVDVNPCMNPPETDLDGDCQITLNDFALLASEWLYCGRLGPCN</sequence>
<dbReference type="InterPro" id="IPR013320">
    <property type="entry name" value="ConA-like_dom_sf"/>
</dbReference>
<feature type="domain" description="LamG-like jellyroll fold" evidence="4">
    <location>
        <begin position="90"/>
        <end position="220"/>
    </location>
</feature>
<dbReference type="SMART" id="SM00560">
    <property type="entry name" value="LamGL"/>
    <property type="match status" value="1"/>
</dbReference>
<protein>
    <recommendedName>
        <fullName evidence="4">LamG-like jellyroll fold domain-containing protein</fullName>
    </recommendedName>
</protein>